<keyword evidence="3" id="KW-1185">Reference proteome</keyword>
<dbReference type="Proteomes" id="UP000070700">
    <property type="component" value="Unassembled WGS sequence"/>
</dbReference>
<dbReference type="RefSeq" id="XP_018066331.1">
    <property type="nucleotide sequence ID" value="XM_018205918.1"/>
</dbReference>
<accession>A0A194WVJ0</accession>
<gene>
    <name evidence="2" type="ORF">LY89DRAFT_217869</name>
</gene>
<feature type="compositionally biased region" description="Low complexity" evidence="1">
    <location>
        <begin position="44"/>
        <end position="59"/>
    </location>
</feature>
<protein>
    <submittedName>
        <fullName evidence="2">Uncharacterized protein</fullName>
    </submittedName>
</protein>
<feature type="region of interest" description="Disordered" evidence="1">
    <location>
        <begin position="22"/>
        <end position="76"/>
    </location>
</feature>
<evidence type="ECO:0000256" key="1">
    <source>
        <dbReference type="SAM" id="MobiDB-lite"/>
    </source>
</evidence>
<sequence length="97" mass="11216">MYRHIFTFNVRSIHQFYTNHDQVEEAISENPPVVEQPESKEESTSPSEEQQSVESPPVSAEEEKLAPAEPEPEPEAVVSPVFIHIKSYTKFYDVNYY</sequence>
<organism evidence="2 3">
    <name type="scientific">Mollisia scopiformis</name>
    <name type="common">Conifer needle endophyte fungus</name>
    <name type="synonym">Phialocephala scopiformis</name>
    <dbReference type="NCBI Taxonomy" id="149040"/>
    <lineage>
        <taxon>Eukaryota</taxon>
        <taxon>Fungi</taxon>
        <taxon>Dikarya</taxon>
        <taxon>Ascomycota</taxon>
        <taxon>Pezizomycotina</taxon>
        <taxon>Leotiomycetes</taxon>
        <taxon>Helotiales</taxon>
        <taxon>Mollisiaceae</taxon>
        <taxon>Mollisia</taxon>
    </lineage>
</organism>
<proteinExistence type="predicted"/>
<name>A0A194WVJ0_MOLSC</name>
<evidence type="ECO:0000313" key="2">
    <source>
        <dbReference type="EMBL" id="KUJ11976.1"/>
    </source>
</evidence>
<dbReference type="KEGG" id="psco:LY89DRAFT_217869"/>
<dbReference type="InParanoid" id="A0A194WVJ0"/>
<evidence type="ECO:0000313" key="3">
    <source>
        <dbReference type="Proteomes" id="UP000070700"/>
    </source>
</evidence>
<dbReference type="AlphaFoldDB" id="A0A194WVJ0"/>
<dbReference type="EMBL" id="KQ947425">
    <property type="protein sequence ID" value="KUJ11976.1"/>
    <property type="molecule type" value="Genomic_DNA"/>
</dbReference>
<reference evidence="2 3" key="1">
    <citation type="submission" date="2015-10" db="EMBL/GenBank/DDBJ databases">
        <title>Full genome of DAOMC 229536 Phialocephala scopiformis, a fungal endophyte of spruce producing the potent anti-insectan compound rugulosin.</title>
        <authorList>
            <consortium name="DOE Joint Genome Institute"/>
            <person name="Walker A.K."/>
            <person name="Frasz S.L."/>
            <person name="Seifert K.A."/>
            <person name="Miller J.D."/>
            <person name="Mondo S.J."/>
            <person name="Labutti K."/>
            <person name="Lipzen A."/>
            <person name="Dockter R."/>
            <person name="Kennedy M."/>
            <person name="Grigoriev I.V."/>
            <person name="Spatafora J.W."/>
        </authorList>
    </citation>
    <scope>NUCLEOTIDE SEQUENCE [LARGE SCALE GENOMIC DNA]</scope>
    <source>
        <strain evidence="2 3">CBS 120377</strain>
    </source>
</reference>
<dbReference type="GeneID" id="28815644"/>